<accession>A0A3B0TA88</accession>
<feature type="domain" description="Putative auto-transporter adhesin head GIN" evidence="1">
    <location>
        <begin position="65"/>
        <end position="258"/>
    </location>
</feature>
<reference evidence="2" key="1">
    <citation type="submission" date="2018-06" db="EMBL/GenBank/DDBJ databases">
        <authorList>
            <person name="Zhirakovskaya E."/>
        </authorList>
    </citation>
    <scope>NUCLEOTIDE SEQUENCE</scope>
</reference>
<protein>
    <recommendedName>
        <fullName evidence="1">Putative auto-transporter adhesin head GIN domain-containing protein</fullName>
    </recommendedName>
</protein>
<evidence type="ECO:0000313" key="2">
    <source>
        <dbReference type="EMBL" id="VAW10307.1"/>
    </source>
</evidence>
<dbReference type="InterPro" id="IPR021255">
    <property type="entry name" value="DUF2807"/>
</dbReference>
<organism evidence="2">
    <name type="scientific">hydrothermal vent metagenome</name>
    <dbReference type="NCBI Taxonomy" id="652676"/>
    <lineage>
        <taxon>unclassified sequences</taxon>
        <taxon>metagenomes</taxon>
        <taxon>ecological metagenomes</taxon>
    </lineage>
</organism>
<dbReference type="Gene3D" id="2.160.20.120">
    <property type="match status" value="1"/>
</dbReference>
<gene>
    <name evidence="2" type="ORF">MNBD_BACTEROID03-1581</name>
</gene>
<proteinExistence type="predicted"/>
<dbReference type="Pfam" id="PF10988">
    <property type="entry name" value="DUF2807"/>
    <property type="match status" value="1"/>
</dbReference>
<dbReference type="EMBL" id="UOEL01000018">
    <property type="protein sequence ID" value="VAW10307.1"/>
    <property type="molecule type" value="Genomic_DNA"/>
</dbReference>
<dbReference type="AlphaFoldDB" id="A0A3B0TA88"/>
<evidence type="ECO:0000259" key="1">
    <source>
        <dbReference type="Pfam" id="PF10988"/>
    </source>
</evidence>
<sequence length="275" mass="30521">MGCRENIGHKNQDYLSTGLDRFLSLTGKVFSMLLFTLLTACNSENAPDCFQNAGNIVRDEVGVADFEKITVFENVSLILKQGTETKVEVETGEFLRDEIEVTIEGDRLLLRDTNDCNYFREYGLTKIYVTAPNITEIRSSTGLLIESDGVLAYQNLTLLSESFINPESETTDGSFDLELDSENITIIVNGIAFFKLRGATQNLNLTIAAGDSRIEAEALIAENIVLDHRGSNDMFINPQQSLTGVIRGTGDVIGFNRPLVVDVEELFNGRLIFRE</sequence>
<name>A0A3B0TA88_9ZZZZ</name>